<dbReference type="AlphaFoldDB" id="A0A8H6STU1"/>
<gene>
    <name evidence="1" type="ORF">HMN09_00777900</name>
</gene>
<accession>A0A8H6STU1</accession>
<comment type="caution">
    <text evidence="1">The sequence shown here is derived from an EMBL/GenBank/DDBJ whole genome shotgun (WGS) entry which is preliminary data.</text>
</comment>
<organism evidence="1 2">
    <name type="scientific">Mycena chlorophos</name>
    <name type="common">Agaric fungus</name>
    <name type="synonym">Agaricus chlorophos</name>
    <dbReference type="NCBI Taxonomy" id="658473"/>
    <lineage>
        <taxon>Eukaryota</taxon>
        <taxon>Fungi</taxon>
        <taxon>Dikarya</taxon>
        <taxon>Basidiomycota</taxon>
        <taxon>Agaricomycotina</taxon>
        <taxon>Agaricomycetes</taxon>
        <taxon>Agaricomycetidae</taxon>
        <taxon>Agaricales</taxon>
        <taxon>Marasmiineae</taxon>
        <taxon>Mycenaceae</taxon>
        <taxon>Mycena</taxon>
    </lineage>
</organism>
<evidence type="ECO:0000313" key="2">
    <source>
        <dbReference type="Proteomes" id="UP000613580"/>
    </source>
</evidence>
<dbReference type="SUPFAM" id="SSF54695">
    <property type="entry name" value="POZ domain"/>
    <property type="match status" value="1"/>
</dbReference>
<dbReference type="OrthoDB" id="3036049at2759"/>
<reference evidence="1" key="1">
    <citation type="submission" date="2020-05" db="EMBL/GenBank/DDBJ databases">
        <title>Mycena genomes resolve the evolution of fungal bioluminescence.</title>
        <authorList>
            <person name="Tsai I.J."/>
        </authorList>
    </citation>
    <scope>NUCLEOTIDE SEQUENCE</scope>
    <source>
        <strain evidence="1">110903Hualien_Pintung</strain>
    </source>
</reference>
<name>A0A8H6STU1_MYCCL</name>
<protein>
    <submittedName>
        <fullName evidence="1">BTB domain-containing protein</fullName>
    </submittedName>
</protein>
<keyword evidence="2" id="KW-1185">Reference proteome</keyword>
<dbReference type="Proteomes" id="UP000613580">
    <property type="component" value="Unassembled WGS sequence"/>
</dbReference>
<dbReference type="InterPro" id="IPR011333">
    <property type="entry name" value="SKP1/BTB/POZ_sf"/>
</dbReference>
<evidence type="ECO:0000313" key="1">
    <source>
        <dbReference type="EMBL" id="KAF7305269.1"/>
    </source>
</evidence>
<sequence length="321" mass="36545">MDVDTQILTRCPDLWFSDCGLVIRADNTVFRVSRDFMAVQSPIFRDMLALPSPDNVEVYDGCPMVALPDREDDVTVFLKALVYHDFFSPNIADNSFAVVAGVLRLSHKYEVASLLRRAIVHISTLFPTTLAGWQIRDTNSAAWEPLATSKDVIVLARQLSMDWLLPFAFYEAYRVADEMGMLEDEEIARDDLYRWIIGCRILPDEVSKMLSFLWDPIAGCSFDVNNPDSVRCARRRQAARRAAERGRTFSTTESLRGPLEIWRNNDWSVVAEKVCPSCLTEMKARHATAQQEFWSRLPAIFRLPSWDELEKLKATALALAV</sequence>
<dbReference type="EMBL" id="JACAZE010000010">
    <property type="protein sequence ID" value="KAF7305269.1"/>
    <property type="molecule type" value="Genomic_DNA"/>
</dbReference>
<dbReference type="Gene3D" id="3.30.710.10">
    <property type="entry name" value="Potassium Channel Kv1.1, Chain A"/>
    <property type="match status" value="1"/>
</dbReference>
<proteinExistence type="predicted"/>